<sequence>MMGKMQFDLHLQRLKDRFAETPDSIILKADVLREGLRFTADLAEVALWAIPTNAFLSREDIPADEAANEVLAAPNQLTLPDGTRVNLELDKKSPYFVRKQGNHRYVLFRGKNPITEVSSPARPTFQTTLSDGSAVSDFLGQRTENCIAIVHSLFCEYSKNRDQCAFCILGNMMAGLTLSDISDFIPQNQKKTIEACTLAAKEIKIRHAVVSGGSFIKTELEAKSYAKTIAALRKALGPKTRITAVCQAFDEKGWLLLKEAGADRVQPNLEVWEDRLWEEVVPGKTKAVGKKEWIRRLKAAVDIFGPGQVATNFVAGVELLSPNGSPHESDAVESHMRAYEFLVDHAIVPIFGFLTKARGTRYEGMELPSTEFYLELGWKRHLIMQQSGMYDCFPGGDDADFSCYQCVAHKTGQDYRRLSGDTPLKP</sequence>
<reference evidence="7 8" key="1">
    <citation type="journal article" date="2017" name="ISME J.">
        <title>Energy and carbon metabolisms in a deep terrestrial subsurface fluid microbial community.</title>
        <authorList>
            <person name="Momper L."/>
            <person name="Jungbluth S.P."/>
            <person name="Lee M.D."/>
            <person name="Amend J.P."/>
        </authorList>
    </citation>
    <scope>NUCLEOTIDE SEQUENCE [LARGE SCALE GENOMIC DNA]</scope>
    <source>
        <strain evidence="7">SURF_5</strain>
    </source>
</reference>
<dbReference type="NCBIfam" id="NF045502">
    <property type="entry name" value="variant_rSAM"/>
    <property type="match status" value="1"/>
</dbReference>
<evidence type="ECO:0000256" key="3">
    <source>
        <dbReference type="ARBA" id="ARBA00022723"/>
    </source>
</evidence>
<protein>
    <recommendedName>
        <fullName evidence="6">Radical SAM core domain-containing protein</fullName>
    </recommendedName>
</protein>
<evidence type="ECO:0000313" key="8">
    <source>
        <dbReference type="Proteomes" id="UP000265882"/>
    </source>
</evidence>
<proteinExistence type="predicted"/>
<evidence type="ECO:0000256" key="5">
    <source>
        <dbReference type="ARBA" id="ARBA00023014"/>
    </source>
</evidence>
<dbReference type="Proteomes" id="UP000265882">
    <property type="component" value="Unassembled WGS sequence"/>
</dbReference>
<dbReference type="SFLD" id="SFLDS00029">
    <property type="entry name" value="Radical_SAM"/>
    <property type="match status" value="1"/>
</dbReference>
<evidence type="ECO:0000256" key="2">
    <source>
        <dbReference type="ARBA" id="ARBA00022691"/>
    </source>
</evidence>
<evidence type="ECO:0000256" key="1">
    <source>
        <dbReference type="ARBA" id="ARBA00001966"/>
    </source>
</evidence>
<keyword evidence="4" id="KW-0408">Iron</keyword>
<dbReference type="GO" id="GO:0051536">
    <property type="term" value="F:iron-sulfur cluster binding"/>
    <property type="evidence" value="ECO:0007669"/>
    <property type="project" value="UniProtKB-KW"/>
</dbReference>
<name>A0A3A4PCA7_ABYX5</name>
<keyword evidence="3" id="KW-0479">Metal-binding</keyword>
<comment type="caution">
    <text evidence="7">The sequence shown here is derived from an EMBL/GenBank/DDBJ whole genome shotgun (WGS) entry which is preliminary data.</text>
</comment>
<dbReference type="GO" id="GO:0046872">
    <property type="term" value="F:metal ion binding"/>
    <property type="evidence" value="ECO:0007669"/>
    <property type="project" value="UniProtKB-KW"/>
</dbReference>
<evidence type="ECO:0000313" key="7">
    <source>
        <dbReference type="EMBL" id="RJP25581.1"/>
    </source>
</evidence>
<keyword evidence="2" id="KW-0949">S-adenosyl-L-methionine</keyword>
<dbReference type="AlphaFoldDB" id="A0A3A4PCA7"/>
<evidence type="ECO:0000256" key="4">
    <source>
        <dbReference type="ARBA" id="ARBA00023004"/>
    </source>
</evidence>
<dbReference type="SUPFAM" id="SSF102114">
    <property type="entry name" value="Radical SAM enzymes"/>
    <property type="match status" value="1"/>
</dbReference>
<feature type="domain" description="Radical SAM core" evidence="6">
    <location>
        <begin position="139"/>
        <end position="391"/>
    </location>
</feature>
<dbReference type="InterPro" id="IPR007197">
    <property type="entry name" value="rSAM"/>
</dbReference>
<dbReference type="InterPro" id="IPR013785">
    <property type="entry name" value="Aldolase_TIM"/>
</dbReference>
<comment type="cofactor">
    <cofactor evidence="1">
        <name>[4Fe-4S] cluster</name>
        <dbReference type="ChEBI" id="CHEBI:49883"/>
    </cofactor>
</comment>
<gene>
    <name evidence="7" type="ORF">C4520_02220</name>
</gene>
<dbReference type="Gene3D" id="3.20.20.70">
    <property type="entry name" value="Aldolase class I"/>
    <property type="match status" value="1"/>
</dbReference>
<keyword evidence="5" id="KW-0411">Iron-sulfur</keyword>
<dbReference type="GO" id="GO:0003824">
    <property type="term" value="F:catalytic activity"/>
    <property type="evidence" value="ECO:0007669"/>
    <property type="project" value="InterPro"/>
</dbReference>
<dbReference type="InterPro" id="IPR058240">
    <property type="entry name" value="rSAM_sf"/>
</dbReference>
<evidence type="ECO:0000259" key="6">
    <source>
        <dbReference type="PROSITE" id="PS51918"/>
    </source>
</evidence>
<organism evidence="7 8">
    <name type="scientific">Abyssobacteria bacterium (strain SURF_5)</name>
    <dbReference type="NCBI Taxonomy" id="2093360"/>
    <lineage>
        <taxon>Bacteria</taxon>
        <taxon>Pseudomonadati</taxon>
        <taxon>Candidatus Hydrogenedentota</taxon>
        <taxon>Candidatus Abyssobacteria</taxon>
    </lineage>
</organism>
<dbReference type="EMBL" id="QZKU01000020">
    <property type="protein sequence ID" value="RJP25581.1"/>
    <property type="molecule type" value="Genomic_DNA"/>
</dbReference>
<dbReference type="PROSITE" id="PS51918">
    <property type="entry name" value="RADICAL_SAM"/>
    <property type="match status" value="1"/>
</dbReference>
<accession>A0A3A4PCA7</accession>